<keyword evidence="1" id="KW-0472">Membrane</keyword>
<evidence type="ECO:0000256" key="1">
    <source>
        <dbReference type="SAM" id="Phobius"/>
    </source>
</evidence>
<dbReference type="OrthoDB" id="1258859at2"/>
<name>A0A1K1QDB9_9FLAO</name>
<organism evidence="2 3">
    <name type="scientific">Cellulophaga fucicola</name>
    <dbReference type="NCBI Taxonomy" id="76595"/>
    <lineage>
        <taxon>Bacteria</taxon>
        <taxon>Pseudomonadati</taxon>
        <taxon>Bacteroidota</taxon>
        <taxon>Flavobacteriia</taxon>
        <taxon>Flavobacteriales</taxon>
        <taxon>Flavobacteriaceae</taxon>
        <taxon>Cellulophaga</taxon>
    </lineage>
</organism>
<dbReference type="AlphaFoldDB" id="A0A1K1QDB9"/>
<dbReference type="RefSeq" id="WP_072304232.1">
    <property type="nucleotide sequence ID" value="NZ_FPIY01000003.1"/>
</dbReference>
<gene>
    <name evidence="2" type="ORF">SAMN05660313_02611</name>
</gene>
<evidence type="ECO:0000313" key="3">
    <source>
        <dbReference type="Proteomes" id="UP000183257"/>
    </source>
</evidence>
<accession>A0A1K1QDB9</accession>
<dbReference type="Proteomes" id="UP000183257">
    <property type="component" value="Unassembled WGS sequence"/>
</dbReference>
<sequence>MIESLLFLFFSIVGSILLITSLIFLVFGIINTSSKLKKIAIGTGIASSLCFGIIVFWYKIAIPSFNKTEFNNYAGVYQLQTIERITENNNSKLELFANGTYNFTGDKSMGLSKKGTWKTGGINGNFEFYDANENLIEYATPFDENGSKKIIFDLYNSNEKRFIKR</sequence>
<evidence type="ECO:0000313" key="2">
    <source>
        <dbReference type="EMBL" id="SFW57733.1"/>
    </source>
</evidence>
<keyword evidence="3" id="KW-1185">Reference proteome</keyword>
<proteinExistence type="predicted"/>
<keyword evidence="1" id="KW-0812">Transmembrane</keyword>
<feature type="transmembrane region" description="Helical" evidence="1">
    <location>
        <begin position="39"/>
        <end position="58"/>
    </location>
</feature>
<protein>
    <submittedName>
        <fullName evidence="2">Uncharacterized protein</fullName>
    </submittedName>
</protein>
<feature type="transmembrane region" description="Helical" evidence="1">
    <location>
        <begin position="6"/>
        <end position="27"/>
    </location>
</feature>
<dbReference type="STRING" id="76595.SAMN05660313_02611"/>
<dbReference type="EMBL" id="FPIY01000003">
    <property type="protein sequence ID" value="SFW57733.1"/>
    <property type="molecule type" value="Genomic_DNA"/>
</dbReference>
<reference evidence="3" key="1">
    <citation type="submission" date="2016-11" db="EMBL/GenBank/DDBJ databases">
        <authorList>
            <person name="Varghese N."/>
            <person name="Submissions S."/>
        </authorList>
    </citation>
    <scope>NUCLEOTIDE SEQUENCE [LARGE SCALE GENOMIC DNA]</scope>
    <source>
        <strain evidence="3">DSM 24786</strain>
    </source>
</reference>
<keyword evidence="1" id="KW-1133">Transmembrane helix</keyword>